<reference evidence="2" key="1">
    <citation type="journal article" date="2023" name="Nat. Plants">
        <title>Single-cell RNA sequencing provides a high-resolution roadmap for understanding the multicellular compartmentation of specialized metabolism.</title>
        <authorList>
            <person name="Sun S."/>
            <person name="Shen X."/>
            <person name="Li Y."/>
            <person name="Li Y."/>
            <person name="Wang S."/>
            <person name="Li R."/>
            <person name="Zhang H."/>
            <person name="Shen G."/>
            <person name="Guo B."/>
            <person name="Wei J."/>
            <person name="Xu J."/>
            <person name="St-Pierre B."/>
            <person name="Chen S."/>
            <person name="Sun C."/>
        </authorList>
    </citation>
    <scope>NUCLEOTIDE SEQUENCE [LARGE SCALE GENOMIC DNA]</scope>
</reference>
<gene>
    <name evidence="1" type="ORF">M9H77_21545</name>
</gene>
<evidence type="ECO:0000313" key="2">
    <source>
        <dbReference type="Proteomes" id="UP001060085"/>
    </source>
</evidence>
<protein>
    <submittedName>
        <fullName evidence="1">Uncharacterized protein</fullName>
    </submittedName>
</protein>
<comment type="caution">
    <text evidence="1">The sequence shown here is derived from an EMBL/GenBank/DDBJ whole genome shotgun (WGS) entry which is preliminary data.</text>
</comment>
<dbReference type="EMBL" id="CM044705">
    <property type="protein sequence ID" value="KAI5662222.1"/>
    <property type="molecule type" value="Genomic_DNA"/>
</dbReference>
<organism evidence="1 2">
    <name type="scientific">Catharanthus roseus</name>
    <name type="common">Madagascar periwinkle</name>
    <name type="synonym">Vinca rosea</name>
    <dbReference type="NCBI Taxonomy" id="4058"/>
    <lineage>
        <taxon>Eukaryota</taxon>
        <taxon>Viridiplantae</taxon>
        <taxon>Streptophyta</taxon>
        <taxon>Embryophyta</taxon>
        <taxon>Tracheophyta</taxon>
        <taxon>Spermatophyta</taxon>
        <taxon>Magnoliopsida</taxon>
        <taxon>eudicotyledons</taxon>
        <taxon>Gunneridae</taxon>
        <taxon>Pentapetalae</taxon>
        <taxon>asterids</taxon>
        <taxon>lamiids</taxon>
        <taxon>Gentianales</taxon>
        <taxon>Apocynaceae</taxon>
        <taxon>Rauvolfioideae</taxon>
        <taxon>Vinceae</taxon>
        <taxon>Catharanthinae</taxon>
        <taxon>Catharanthus</taxon>
    </lineage>
</organism>
<evidence type="ECO:0000313" key="1">
    <source>
        <dbReference type="EMBL" id="KAI5662222.1"/>
    </source>
</evidence>
<accession>A0ACC0AQF7</accession>
<dbReference type="Proteomes" id="UP001060085">
    <property type="component" value="Linkage Group LG05"/>
</dbReference>
<keyword evidence="2" id="KW-1185">Reference proteome</keyword>
<proteinExistence type="predicted"/>
<sequence>MTDFNITNLLFLSPFYFSLVFPFLVAFFVSNYLKSKTRKAKSLLPLPPGPKPWPLIGCIFQMVKNRPTFRWIHKIMNGMNTEIACINIAGIHLITVTSPELSCEFLKNQDSIFSSRPICLSGELISNNYLTTALAPIGDHYHKMKRILTSKVLSSKRHKWLQLKRDEEADHLVRYIYNQCKDSDNQLGCLVNVRTAARHYCGNVIRKMIFGKRFFGEGLENGGPGFEEIEHVNALFTVLGYLYAFGVSDYIPWLKILDIGGHGKILREGIQSIRKYQDKEIDERIQIWKKGFKTEEEDLLDVLIMLKDENGNAMLTSEEIKAQIIELMLATVDNPSNAVEWALAEMLNQPKTLEKAMQELDMVVGKDRLVQESDIPHLNYIKSCAKESFRLHPIAPFNVPHVSIKDTNVADYFIPKGSHVLISRPGLGRNPRIWDDPLKFKPERHLKNNGSQVVLTDHHLRMLTFSTGGRGCPGIVLGSTITTMLLSRILQGFTWNIPADFSKIDLTESECDVFLAKSLVAMAKPRLAENLYPAYY</sequence>
<name>A0ACC0AQF7_CATRO</name>